<dbReference type="InterPro" id="IPR036170">
    <property type="entry name" value="YezG-like_sf"/>
</dbReference>
<reference evidence="2 3" key="1">
    <citation type="submission" date="2019-03" db="EMBL/GenBank/DDBJ databases">
        <title>Genomic Encyclopedia of Type Strains, Phase IV (KMG-IV): sequencing the most valuable type-strain genomes for metagenomic binning, comparative biology and taxonomic classification.</title>
        <authorList>
            <person name="Goeker M."/>
        </authorList>
    </citation>
    <scope>NUCLEOTIDE SEQUENCE [LARGE SCALE GENOMIC DNA]</scope>
    <source>
        <strain evidence="2 3">DSM 45361</strain>
    </source>
</reference>
<dbReference type="RefSeq" id="WP_166659440.1">
    <property type="nucleotide sequence ID" value="NZ_SNXZ01000008.1"/>
</dbReference>
<dbReference type="SUPFAM" id="SSF160424">
    <property type="entry name" value="BH3703-like"/>
    <property type="match status" value="1"/>
</dbReference>
<accession>A0A4R6S0G1</accession>
<gene>
    <name evidence="2" type="ORF">EV186_108288</name>
</gene>
<feature type="region of interest" description="Disordered" evidence="1">
    <location>
        <begin position="154"/>
        <end position="283"/>
    </location>
</feature>
<feature type="compositionally biased region" description="Pro residues" evidence="1">
    <location>
        <begin position="264"/>
        <end position="283"/>
    </location>
</feature>
<comment type="caution">
    <text evidence="2">The sequence shown here is derived from an EMBL/GenBank/DDBJ whole genome shotgun (WGS) entry which is preliminary data.</text>
</comment>
<sequence>MTQGALEPVEQERLTRQLGRALVKAAGEDWQRVWAQYRAAGKHVEADLVVTGADGQQRPVRPPQTAIELFGQLRGGMYRPERGTWLSATYTVEPSGGFAVDFEPDAEPAWRRVPPPIGFQDELRWFPRAEDAIPEWLKVRAGLSPTPAAGVPVVAADGPVPAGGPATPPPGTPTQGAPIPGTPAPGTPIPGTPAPGTPIPGAPSPGVPGPGAPGPAAPGPGGPRPGAPGPGGPGPGPQGPQGQPGSPRPAHGPGPQAPRHGMPPTGPMPGRPPTPPHGAPRPY</sequence>
<protein>
    <submittedName>
        <fullName evidence="2">Uncharacterized protein</fullName>
    </submittedName>
</protein>
<organism evidence="2 3">
    <name type="scientific">Labedaea rhizosphaerae</name>
    <dbReference type="NCBI Taxonomy" id="598644"/>
    <lineage>
        <taxon>Bacteria</taxon>
        <taxon>Bacillati</taxon>
        <taxon>Actinomycetota</taxon>
        <taxon>Actinomycetes</taxon>
        <taxon>Pseudonocardiales</taxon>
        <taxon>Pseudonocardiaceae</taxon>
        <taxon>Labedaea</taxon>
    </lineage>
</organism>
<evidence type="ECO:0000256" key="1">
    <source>
        <dbReference type="SAM" id="MobiDB-lite"/>
    </source>
</evidence>
<evidence type="ECO:0000313" key="2">
    <source>
        <dbReference type="EMBL" id="TDP92075.1"/>
    </source>
</evidence>
<evidence type="ECO:0000313" key="3">
    <source>
        <dbReference type="Proteomes" id="UP000295444"/>
    </source>
</evidence>
<feature type="compositionally biased region" description="Low complexity" evidence="1">
    <location>
        <begin position="154"/>
        <end position="165"/>
    </location>
</feature>
<dbReference type="AlphaFoldDB" id="A0A4R6S0G1"/>
<feature type="compositionally biased region" description="Pro residues" evidence="1">
    <location>
        <begin position="246"/>
        <end position="256"/>
    </location>
</feature>
<name>A0A4R6S0G1_LABRH</name>
<feature type="compositionally biased region" description="Pro residues" evidence="1">
    <location>
        <begin position="180"/>
        <end position="238"/>
    </location>
</feature>
<keyword evidence="3" id="KW-1185">Reference proteome</keyword>
<dbReference type="EMBL" id="SNXZ01000008">
    <property type="protein sequence ID" value="TDP92075.1"/>
    <property type="molecule type" value="Genomic_DNA"/>
</dbReference>
<proteinExistence type="predicted"/>
<dbReference type="Proteomes" id="UP000295444">
    <property type="component" value="Unassembled WGS sequence"/>
</dbReference>